<sequence>MTDLRIESSKKGKSVIICDGYEFCLNRRIESKHYWRCVKNVHKQCHSTLITEEVSGEHSIIKEMTEHSHAPNAAANDSLILRGLLMNGQKSFPKILHRKLFYANFHLAKKRYMPSTSACSLPNKNALRQVVYRARKKDFPTEPASLDEIDVPAEYRIVEKEIFLARDVKYGNDNCLLLFCTKGNLKVLFNSQIWILDGTFKTCPDIFTQLYSIHALVGLDEGSKKIVPVVYCLLTDKAEESYMYDLKPQHIITDFEISMINVIRIKFPDANHSGCFFHLAQNVWRHIQKSGLASRYGNDSTFALKLRHIVALAYLPADEIPDAFIRLKAEVLPNEADPITDWFEQYYVLGKLKSHTKGVKLHFTRSTPLFPPQLWSIHNLNEMGLPRTQNSVEAWHRRWNSLLNNNRHGVYATIRTLRKEQMVTNHAIEKAQAAVERTPPRKKGKRMAASTLQIVQNRHNMHVVTFLRSIANHIEL</sequence>
<dbReference type="EMBL" id="JBEUOH010000026">
    <property type="protein sequence ID" value="KAL0860065.1"/>
    <property type="molecule type" value="Genomic_DNA"/>
</dbReference>
<evidence type="ECO:0000256" key="3">
    <source>
        <dbReference type="ARBA" id="ARBA00022833"/>
    </source>
</evidence>
<dbReference type="Proteomes" id="UP001549920">
    <property type="component" value="Unassembled WGS sequence"/>
</dbReference>
<dbReference type="Gene3D" id="2.20.25.240">
    <property type="match status" value="1"/>
</dbReference>
<keyword evidence="1" id="KW-0479">Metal-binding</keyword>
<name>A0ABR3H5I2_LOXSC</name>
<dbReference type="InterPro" id="IPR018289">
    <property type="entry name" value="MULE_transposase_dom"/>
</dbReference>
<dbReference type="InterPro" id="IPR007588">
    <property type="entry name" value="Znf_FLYWCH"/>
</dbReference>
<feature type="domain" description="MULE transposase" evidence="5">
    <location>
        <begin position="193"/>
        <end position="282"/>
    </location>
</feature>
<evidence type="ECO:0008006" key="8">
    <source>
        <dbReference type="Google" id="ProtNLM"/>
    </source>
</evidence>
<reference evidence="6 7" key="1">
    <citation type="submission" date="2024-06" db="EMBL/GenBank/DDBJ databases">
        <title>A chromosome-level genome assembly of beet webworm, Loxostege sticticalis.</title>
        <authorList>
            <person name="Zhang Y."/>
        </authorList>
    </citation>
    <scope>NUCLEOTIDE SEQUENCE [LARGE SCALE GENOMIC DNA]</scope>
    <source>
        <strain evidence="6">AQ026</strain>
        <tissue evidence="6">Whole body</tissue>
    </source>
</reference>
<dbReference type="Pfam" id="PF10551">
    <property type="entry name" value="MULE"/>
    <property type="match status" value="1"/>
</dbReference>
<feature type="domain" description="FLYWCH-type" evidence="4">
    <location>
        <begin position="8"/>
        <end position="69"/>
    </location>
</feature>
<evidence type="ECO:0000259" key="4">
    <source>
        <dbReference type="Pfam" id="PF04500"/>
    </source>
</evidence>
<evidence type="ECO:0000313" key="7">
    <source>
        <dbReference type="Proteomes" id="UP001549920"/>
    </source>
</evidence>
<organism evidence="6 7">
    <name type="scientific">Loxostege sticticalis</name>
    <name type="common">Beet webworm moth</name>
    <dbReference type="NCBI Taxonomy" id="481309"/>
    <lineage>
        <taxon>Eukaryota</taxon>
        <taxon>Metazoa</taxon>
        <taxon>Ecdysozoa</taxon>
        <taxon>Arthropoda</taxon>
        <taxon>Hexapoda</taxon>
        <taxon>Insecta</taxon>
        <taxon>Pterygota</taxon>
        <taxon>Neoptera</taxon>
        <taxon>Endopterygota</taxon>
        <taxon>Lepidoptera</taxon>
        <taxon>Glossata</taxon>
        <taxon>Ditrysia</taxon>
        <taxon>Pyraloidea</taxon>
        <taxon>Crambidae</taxon>
        <taxon>Pyraustinae</taxon>
        <taxon>Loxostege</taxon>
    </lineage>
</organism>
<gene>
    <name evidence="6" type="ORF">ABMA27_010380</name>
</gene>
<keyword evidence="2" id="KW-0863">Zinc-finger</keyword>
<accession>A0ABR3H5I2</accession>
<dbReference type="Pfam" id="PF04500">
    <property type="entry name" value="FLYWCH"/>
    <property type="match status" value="1"/>
</dbReference>
<evidence type="ECO:0000259" key="5">
    <source>
        <dbReference type="Pfam" id="PF10551"/>
    </source>
</evidence>
<evidence type="ECO:0000256" key="1">
    <source>
        <dbReference type="ARBA" id="ARBA00022723"/>
    </source>
</evidence>
<proteinExistence type="predicted"/>
<keyword evidence="7" id="KW-1185">Reference proteome</keyword>
<evidence type="ECO:0000256" key="2">
    <source>
        <dbReference type="ARBA" id="ARBA00022771"/>
    </source>
</evidence>
<keyword evidence="3" id="KW-0862">Zinc</keyword>
<protein>
    <recommendedName>
        <fullName evidence="8">MULE transposase domain-containing protein</fullName>
    </recommendedName>
</protein>
<comment type="caution">
    <text evidence="6">The sequence shown here is derived from an EMBL/GenBank/DDBJ whole genome shotgun (WGS) entry which is preliminary data.</text>
</comment>
<evidence type="ECO:0000313" key="6">
    <source>
        <dbReference type="EMBL" id="KAL0860065.1"/>
    </source>
</evidence>